<feature type="domain" description="Cytochrome c" evidence="21">
    <location>
        <begin position="221"/>
        <end position="318"/>
    </location>
</feature>
<protein>
    <recommendedName>
        <fullName evidence="17">Cytochrome c oxidase subunit 2</fullName>
        <ecNumber evidence="17">7.1.1.9</ecNumber>
    </recommendedName>
</protein>
<evidence type="ECO:0000256" key="5">
    <source>
        <dbReference type="ARBA" id="ARBA00022660"/>
    </source>
</evidence>
<evidence type="ECO:0000256" key="11">
    <source>
        <dbReference type="ARBA" id="ARBA00023004"/>
    </source>
</evidence>
<dbReference type="Pfam" id="PF02790">
    <property type="entry name" value="COX2_TM"/>
    <property type="match status" value="1"/>
</dbReference>
<evidence type="ECO:0000313" key="22">
    <source>
        <dbReference type="EMBL" id="MDG0817266.1"/>
    </source>
</evidence>
<evidence type="ECO:0000256" key="15">
    <source>
        <dbReference type="PROSITE-ProRule" id="PRU00433"/>
    </source>
</evidence>
<feature type="transmembrane region" description="Helical" evidence="18">
    <location>
        <begin position="27"/>
        <end position="51"/>
    </location>
</feature>
<feature type="domain" description="Cytochrome oxidase subunit II transmembrane region profile" evidence="20">
    <location>
        <begin position="4"/>
        <end position="101"/>
    </location>
</feature>
<evidence type="ECO:0000256" key="18">
    <source>
        <dbReference type="SAM" id="Phobius"/>
    </source>
</evidence>
<dbReference type="EC" id="7.1.1.9" evidence="17"/>
<dbReference type="PROSITE" id="PS51007">
    <property type="entry name" value="CYTC"/>
    <property type="match status" value="1"/>
</dbReference>
<evidence type="ECO:0000259" key="21">
    <source>
        <dbReference type="PROSITE" id="PS51007"/>
    </source>
</evidence>
<sequence length="320" mass="36083">MMWFNLAKAQSFMPTEGTEIAKQVDNLYGFLLITSFIACLLVIGGMIYFAYKYKRKSANDKTAYISHSTALEFLWSFIPLVIFLGVFAWGWYIYHGMRTMPKDALEINVLGKQWAWEIEYKNGFKAVNEVVVPINTDVKLLLTSQDVIHSFFVPSFRIKQDAVPGRYTALWFKATKLGEFHIFCAEYCGTSHSGMIGKLRVVTQDEFNKYLEEGQEEGQLPLAKRGEKLFALKACASCHSVDNPAVKVGPSLFQVFGHEVVLEDGSKVAADENYIRESILQPNAKIVKGFPHGVMPTFQGQINENELNALVEYVKSLSGK</sequence>
<dbReference type="EMBL" id="JANRMI010000003">
    <property type="protein sequence ID" value="MDG0817266.1"/>
    <property type="molecule type" value="Genomic_DNA"/>
</dbReference>
<evidence type="ECO:0000256" key="6">
    <source>
        <dbReference type="ARBA" id="ARBA00022692"/>
    </source>
</evidence>
<comment type="cofactor">
    <cofactor evidence="17">
        <name>Cu cation</name>
        <dbReference type="ChEBI" id="CHEBI:23378"/>
    </cofactor>
    <text evidence="17">Binds a copper A center.</text>
</comment>
<dbReference type="PROSITE" id="PS00078">
    <property type="entry name" value="COX2"/>
    <property type="match status" value="1"/>
</dbReference>
<evidence type="ECO:0000256" key="8">
    <source>
        <dbReference type="ARBA" id="ARBA00022967"/>
    </source>
</evidence>
<dbReference type="NCBIfam" id="TIGR02866">
    <property type="entry name" value="CoxB"/>
    <property type="match status" value="1"/>
</dbReference>
<evidence type="ECO:0000256" key="16">
    <source>
        <dbReference type="RuleBase" id="RU000456"/>
    </source>
</evidence>
<dbReference type="Proteomes" id="UP001152321">
    <property type="component" value="Unassembled WGS sequence"/>
</dbReference>
<evidence type="ECO:0000256" key="9">
    <source>
        <dbReference type="ARBA" id="ARBA00022982"/>
    </source>
</evidence>
<evidence type="ECO:0000256" key="7">
    <source>
        <dbReference type="ARBA" id="ARBA00022723"/>
    </source>
</evidence>
<comment type="similarity">
    <text evidence="2 16">Belongs to the cytochrome c oxidase subunit 2 family.</text>
</comment>
<dbReference type="CDD" id="cd13915">
    <property type="entry name" value="CuRO_HCO_II_like_2"/>
    <property type="match status" value="1"/>
</dbReference>
<dbReference type="Gene3D" id="1.10.760.10">
    <property type="entry name" value="Cytochrome c-like domain"/>
    <property type="match status" value="1"/>
</dbReference>
<keyword evidence="3 16" id="KW-0813">Transport</keyword>
<dbReference type="InterPro" id="IPR009056">
    <property type="entry name" value="Cyt_c-like_dom"/>
</dbReference>
<dbReference type="InterPro" id="IPR036909">
    <property type="entry name" value="Cyt_c-like_dom_sf"/>
</dbReference>
<evidence type="ECO:0000256" key="1">
    <source>
        <dbReference type="ARBA" id="ARBA00004141"/>
    </source>
</evidence>
<dbReference type="PRINTS" id="PR01166">
    <property type="entry name" value="CYCOXIDASEII"/>
</dbReference>
<evidence type="ECO:0000256" key="10">
    <source>
        <dbReference type="ARBA" id="ARBA00022989"/>
    </source>
</evidence>
<feature type="transmembrane region" description="Helical" evidence="18">
    <location>
        <begin position="72"/>
        <end position="94"/>
    </location>
</feature>
<keyword evidence="7 15" id="KW-0479">Metal-binding</keyword>
<dbReference type="InterPro" id="IPR045187">
    <property type="entry name" value="CcO_II"/>
</dbReference>
<dbReference type="Gene3D" id="2.60.40.420">
    <property type="entry name" value="Cupredoxins - blue copper proteins"/>
    <property type="match status" value="1"/>
</dbReference>
<dbReference type="InterPro" id="IPR011759">
    <property type="entry name" value="Cyt_c_oxidase_su2_TM_dom"/>
</dbReference>
<gene>
    <name evidence="22" type="primary">coxB</name>
    <name evidence="22" type="ORF">NWE73_12870</name>
</gene>
<dbReference type="InterPro" id="IPR014222">
    <property type="entry name" value="Cyt_c_oxidase_su2"/>
</dbReference>
<keyword evidence="8" id="KW-1278">Translocase</keyword>
<keyword evidence="12 17" id="KW-0186">Copper</keyword>
<evidence type="ECO:0000256" key="2">
    <source>
        <dbReference type="ARBA" id="ARBA00007866"/>
    </source>
</evidence>
<organism evidence="22 23">
    <name type="scientific">Bdellovibrio svalbardensis</name>
    <dbReference type="NCBI Taxonomy" id="2972972"/>
    <lineage>
        <taxon>Bacteria</taxon>
        <taxon>Pseudomonadati</taxon>
        <taxon>Bdellovibrionota</taxon>
        <taxon>Bdellovibrionia</taxon>
        <taxon>Bdellovibrionales</taxon>
        <taxon>Pseudobdellovibrionaceae</taxon>
        <taxon>Bdellovibrio</taxon>
    </lineage>
</organism>
<dbReference type="InterPro" id="IPR008972">
    <property type="entry name" value="Cupredoxin"/>
</dbReference>
<evidence type="ECO:0000256" key="13">
    <source>
        <dbReference type="ARBA" id="ARBA00023136"/>
    </source>
</evidence>
<keyword evidence="6 16" id="KW-0812">Transmembrane</keyword>
<keyword evidence="13 18" id="KW-0472">Membrane</keyword>
<reference evidence="22" key="1">
    <citation type="submission" date="2022-08" db="EMBL/GenBank/DDBJ databases">
        <title>Novel Bdellovibrio Species Isolated from Svalbard: Designation Bdellovibrio svalbardensis.</title>
        <authorList>
            <person name="Mitchell R.J."/>
            <person name="Choi S.Y."/>
        </authorList>
    </citation>
    <scope>NUCLEOTIDE SEQUENCE</scope>
    <source>
        <strain evidence="22">PAP01</strain>
    </source>
</reference>
<dbReference type="InterPro" id="IPR001505">
    <property type="entry name" value="Copper_CuA"/>
</dbReference>
<dbReference type="RefSeq" id="WP_277578741.1">
    <property type="nucleotide sequence ID" value="NZ_JANRMI010000003.1"/>
</dbReference>
<keyword evidence="10 18" id="KW-1133">Transmembrane helix</keyword>
<dbReference type="SUPFAM" id="SSF49503">
    <property type="entry name" value="Cupredoxins"/>
    <property type="match status" value="1"/>
</dbReference>
<name>A0ABT6DKT9_9BACT</name>
<comment type="caution">
    <text evidence="22">The sequence shown here is derived from an EMBL/GenBank/DDBJ whole genome shotgun (WGS) entry which is preliminary data.</text>
</comment>
<evidence type="ECO:0000259" key="19">
    <source>
        <dbReference type="PROSITE" id="PS50857"/>
    </source>
</evidence>
<comment type="subcellular location">
    <subcellularLocation>
        <location evidence="16">Cell membrane</location>
        <topology evidence="16">Multi-pass membrane protein</topology>
    </subcellularLocation>
    <subcellularLocation>
        <location evidence="1">Membrane</location>
        <topology evidence="1">Multi-pass membrane protein</topology>
    </subcellularLocation>
</comment>
<dbReference type="InterPro" id="IPR036257">
    <property type="entry name" value="Cyt_c_oxidase_su2_TM_sf"/>
</dbReference>
<evidence type="ECO:0000313" key="23">
    <source>
        <dbReference type="Proteomes" id="UP001152321"/>
    </source>
</evidence>
<keyword evidence="5 16" id="KW-0679">Respiratory chain</keyword>
<keyword evidence="23" id="KW-1185">Reference proteome</keyword>
<comment type="catalytic activity">
    <reaction evidence="17">
        <text>4 Fe(II)-[cytochrome c] + O2 + 8 H(+)(in) = 4 Fe(III)-[cytochrome c] + 2 H2O + 4 H(+)(out)</text>
        <dbReference type="Rhea" id="RHEA:11436"/>
        <dbReference type="Rhea" id="RHEA-COMP:10350"/>
        <dbReference type="Rhea" id="RHEA-COMP:14399"/>
        <dbReference type="ChEBI" id="CHEBI:15377"/>
        <dbReference type="ChEBI" id="CHEBI:15378"/>
        <dbReference type="ChEBI" id="CHEBI:15379"/>
        <dbReference type="ChEBI" id="CHEBI:29033"/>
        <dbReference type="ChEBI" id="CHEBI:29034"/>
        <dbReference type="EC" id="7.1.1.9"/>
    </reaction>
</comment>
<evidence type="ECO:0000259" key="20">
    <source>
        <dbReference type="PROSITE" id="PS50999"/>
    </source>
</evidence>
<proteinExistence type="inferred from homology"/>
<dbReference type="PANTHER" id="PTHR22888:SF9">
    <property type="entry name" value="CYTOCHROME C OXIDASE SUBUNIT 2"/>
    <property type="match status" value="1"/>
</dbReference>
<dbReference type="Pfam" id="PF00034">
    <property type="entry name" value="Cytochrom_C"/>
    <property type="match status" value="1"/>
</dbReference>
<dbReference type="Pfam" id="PF00116">
    <property type="entry name" value="COX2"/>
    <property type="match status" value="1"/>
</dbReference>
<evidence type="ECO:0000256" key="12">
    <source>
        <dbReference type="ARBA" id="ARBA00023008"/>
    </source>
</evidence>
<comment type="function">
    <text evidence="14 17">Subunits I and II form the functional core of the enzyme complex. Electrons originating in cytochrome c are transferred via heme a and Cu(A) to the binuclear center formed by heme a3 and Cu(B).</text>
</comment>
<evidence type="ECO:0000256" key="17">
    <source>
        <dbReference type="RuleBase" id="RU004024"/>
    </source>
</evidence>
<keyword evidence="4 15" id="KW-0349">Heme</keyword>
<dbReference type="PANTHER" id="PTHR22888">
    <property type="entry name" value="CYTOCHROME C OXIDASE, SUBUNIT II"/>
    <property type="match status" value="1"/>
</dbReference>
<keyword evidence="9 16" id="KW-0249">Electron transport</keyword>
<keyword evidence="11 15" id="KW-0408">Iron</keyword>
<dbReference type="SUPFAM" id="SSF81464">
    <property type="entry name" value="Cytochrome c oxidase subunit II-like, transmembrane region"/>
    <property type="match status" value="1"/>
</dbReference>
<accession>A0ABT6DKT9</accession>
<feature type="domain" description="Cytochrome oxidase subunit II copper A binding" evidence="19">
    <location>
        <begin position="102"/>
        <end position="213"/>
    </location>
</feature>
<dbReference type="InterPro" id="IPR002429">
    <property type="entry name" value="CcO_II-like_C"/>
</dbReference>
<dbReference type="PROSITE" id="PS50999">
    <property type="entry name" value="COX2_TM"/>
    <property type="match status" value="1"/>
</dbReference>
<evidence type="ECO:0000256" key="3">
    <source>
        <dbReference type="ARBA" id="ARBA00022448"/>
    </source>
</evidence>
<dbReference type="Gene3D" id="1.10.287.90">
    <property type="match status" value="1"/>
</dbReference>
<evidence type="ECO:0000256" key="14">
    <source>
        <dbReference type="ARBA" id="ARBA00024688"/>
    </source>
</evidence>
<dbReference type="PROSITE" id="PS50857">
    <property type="entry name" value="COX2_CUA"/>
    <property type="match status" value="1"/>
</dbReference>
<evidence type="ECO:0000256" key="4">
    <source>
        <dbReference type="ARBA" id="ARBA00022617"/>
    </source>
</evidence>
<dbReference type="SUPFAM" id="SSF46626">
    <property type="entry name" value="Cytochrome c"/>
    <property type="match status" value="1"/>
</dbReference>